<dbReference type="InterPro" id="IPR018511">
    <property type="entry name" value="Hemolysin-typ_Ca-bd_CS"/>
</dbReference>
<sequence>MGTVTFSSKYGIDFYQLAQEDLSTILNYDKEQFLPSAITFSDASGDSMRFTGTKLVYIKSKGEVVGIKSGTITGLTMVEGGQKIVEAKGLSVKGVDLAKAIDSGSTQQFLDTLLSGNDTIKGSAADDRLWGADGNDRIDGGAGNDTLWGEAGKDTLIGGAGADWLWGGTGNDILTGGAGSDTFAFSLGKDKVTDFKAKGSSADLVDLRFDIDVNDFATLRSSHMKQSGANVVIYDGAGDTLTLTNVKISDLSESNFLF</sequence>
<dbReference type="RefSeq" id="WP_075635646.1">
    <property type="nucleotide sequence ID" value="NZ_MKIO01000033.1"/>
</dbReference>
<dbReference type="Proteomes" id="UP000186143">
    <property type="component" value="Unassembled WGS sequence"/>
</dbReference>
<evidence type="ECO:0000256" key="1">
    <source>
        <dbReference type="ARBA" id="ARBA00004613"/>
    </source>
</evidence>
<reference evidence="3 4" key="1">
    <citation type="submission" date="2016-09" db="EMBL/GenBank/DDBJ databases">
        <title>Rhizobium sp. nov., a novel species isolated from the rice rhizosphere.</title>
        <authorList>
            <person name="Zhao J."/>
            <person name="Zhang X."/>
        </authorList>
    </citation>
    <scope>NUCLEOTIDE SEQUENCE [LARGE SCALE GENOMIC DNA]</scope>
    <source>
        <strain evidence="3 4">MH17</strain>
    </source>
</reference>
<dbReference type="InterPro" id="IPR050557">
    <property type="entry name" value="RTX_toxin/Mannuronan_C5-epim"/>
</dbReference>
<evidence type="ECO:0000256" key="2">
    <source>
        <dbReference type="ARBA" id="ARBA00022525"/>
    </source>
</evidence>
<dbReference type="SUPFAM" id="SSF51120">
    <property type="entry name" value="beta-Roll"/>
    <property type="match status" value="1"/>
</dbReference>
<dbReference type="GO" id="GO:0005509">
    <property type="term" value="F:calcium ion binding"/>
    <property type="evidence" value="ECO:0007669"/>
    <property type="project" value="InterPro"/>
</dbReference>
<dbReference type="Gene3D" id="2.150.10.10">
    <property type="entry name" value="Serralysin-like metalloprotease, C-terminal"/>
    <property type="match status" value="2"/>
</dbReference>
<dbReference type="PANTHER" id="PTHR38340:SF1">
    <property type="entry name" value="S-LAYER PROTEIN"/>
    <property type="match status" value="1"/>
</dbReference>
<dbReference type="PRINTS" id="PR00313">
    <property type="entry name" value="CABNDNGRPT"/>
</dbReference>
<comment type="caution">
    <text evidence="3">The sequence shown here is derived from an EMBL/GenBank/DDBJ whole genome shotgun (WGS) entry which is preliminary data.</text>
</comment>
<comment type="subcellular location">
    <subcellularLocation>
        <location evidence="1">Secreted</location>
    </subcellularLocation>
</comment>
<proteinExistence type="predicted"/>
<protein>
    <submittedName>
        <fullName evidence="3">Uncharacterized protein</fullName>
    </submittedName>
</protein>
<keyword evidence="2" id="KW-0964">Secreted</keyword>
<evidence type="ECO:0000313" key="4">
    <source>
        <dbReference type="Proteomes" id="UP000186143"/>
    </source>
</evidence>
<dbReference type="PROSITE" id="PS00330">
    <property type="entry name" value="HEMOLYSIN_CALCIUM"/>
    <property type="match status" value="3"/>
</dbReference>
<dbReference type="PANTHER" id="PTHR38340">
    <property type="entry name" value="S-LAYER PROTEIN"/>
    <property type="match status" value="1"/>
</dbReference>
<evidence type="ECO:0000313" key="3">
    <source>
        <dbReference type="EMBL" id="OLP54459.1"/>
    </source>
</evidence>
<dbReference type="AlphaFoldDB" id="A0A1Q9AGZ7"/>
<dbReference type="EMBL" id="MKIO01000033">
    <property type="protein sequence ID" value="OLP54459.1"/>
    <property type="molecule type" value="Genomic_DNA"/>
</dbReference>
<name>A0A1Q9AGZ7_9HYPH</name>
<dbReference type="STRING" id="1672749.BJF92_03350"/>
<organism evidence="3 4">
    <name type="scientific">Xaviernesmea rhizosphaerae</name>
    <dbReference type="NCBI Taxonomy" id="1672749"/>
    <lineage>
        <taxon>Bacteria</taxon>
        <taxon>Pseudomonadati</taxon>
        <taxon>Pseudomonadota</taxon>
        <taxon>Alphaproteobacteria</taxon>
        <taxon>Hyphomicrobiales</taxon>
        <taxon>Rhizobiaceae</taxon>
        <taxon>Rhizobium/Agrobacterium group</taxon>
        <taxon>Xaviernesmea</taxon>
    </lineage>
</organism>
<accession>A0A1Q9AGZ7</accession>
<dbReference type="GO" id="GO:0005576">
    <property type="term" value="C:extracellular region"/>
    <property type="evidence" value="ECO:0007669"/>
    <property type="project" value="UniProtKB-SubCell"/>
</dbReference>
<dbReference type="Pfam" id="PF00353">
    <property type="entry name" value="HemolysinCabind"/>
    <property type="match status" value="2"/>
</dbReference>
<dbReference type="InterPro" id="IPR001343">
    <property type="entry name" value="Hemolysn_Ca-bd"/>
</dbReference>
<dbReference type="InterPro" id="IPR011049">
    <property type="entry name" value="Serralysin-like_metalloprot_C"/>
</dbReference>
<gene>
    <name evidence="3" type="ORF">BJF92_03350</name>
</gene>